<dbReference type="Proteomes" id="UP001348817">
    <property type="component" value="Chromosome"/>
</dbReference>
<evidence type="ECO:0000313" key="3">
    <source>
        <dbReference type="Proteomes" id="UP001348817"/>
    </source>
</evidence>
<feature type="transmembrane region" description="Helical" evidence="1">
    <location>
        <begin position="207"/>
        <end position="224"/>
    </location>
</feature>
<dbReference type="EMBL" id="AP025314">
    <property type="protein sequence ID" value="BDD08473.1"/>
    <property type="molecule type" value="Genomic_DNA"/>
</dbReference>
<proteinExistence type="predicted"/>
<sequence>MIEQKIEELRENGYTFDFMGFLREGFGLFKAYFFGFISFTALAMLIFSFIAMTGALPLIYLAQIFVMPLLVGGIVIVCEKIRKGQEIPMYGDFFGVRRFAGRLISLSLVEMLITFVAGLPALLYASSLAATKLGPVTPEQITPELIEKMQDILVSFSPQEYGIMLALALPVVYLTVAYMLAQIFVVVDGKGVVESLKLSRRLVHRDWFSFLGLAIIFQATIWISSATIPLLTLFFIPMAACVSYAIYMRLLHEEEEKKEKVSGY</sequence>
<name>A0AAU9CF03_9BACT</name>
<feature type="transmembrane region" description="Helical" evidence="1">
    <location>
        <begin position="163"/>
        <end position="187"/>
    </location>
</feature>
<feature type="transmembrane region" description="Helical" evidence="1">
    <location>
        <begin position="99"/>
        <end position="125"/>
    </location>
</feature>
<accession>A0AAU9CF03</accession>
<dbReference type="RefSeq" id="WP_338393731.1">
    <property type="nucleotide sequence ID" value="NZ_AP025314.1"/>
</dbReference>
<feature type="transmembrane region" description="Helical" evidence="1">
    <location>
        <begin position="31"/>
        <end position="52"/>
    </location>
</feature>
<dbReference type="AlphaFoldDB" id="A0AAU9CF03"/>
<protein>
    <recommendedName>
        <fullName evidence="4">DUF975 family protein</fullName>
    </recommendedName>
</protein>
<dbReference type="KEGG" id="fax:FUAX_09050"/>
<evidence type="ECO:0000313" key="2">
    <source>
        <dbReference type="EMBL" id="BDD08473.1"/>
    </source>
</evidence>
<gene>
    <name evidence="2" type="ORF">FUAX_09050</name>
</gene>
<evidence type="ECO:0000256" key="1">
    <source>
        <dbReference type="SAM" id="Phobius"/>
    </source>
</evidence>
<organism evidence="2 3">
    <name type="scientific">Fulvitalea axinellae</name>
    <dbReference type="NCBI Taxonomy" id="1182444"/>
    <lineage>
        <taxon>Bacteria</taxon>
        <taxon>Pseudomonadati</taxon>
        <taxon>Bacteroidota</taxon>
        <taxon>Cytophagia</taxon>
        <taxon>Cytophagales</taxon>
        <taxon>Persicobacteraceae</taxon>
        <taxon>Fulvitalea</taxon>
    </lineage>
</organism>
<evidence type="ECO:0008006" key="4">
    <source>
        <dbReference type="Google" id="ProtNLM"/>
    </source>
</evidence>
<keyword evidence="3" id="KW-1185">Reference proteome</keyword>
<feature type="transmembrane region" description="Helical" evidence="1">
    <location>
        <begin position="230"/>
        <end position="250"/>
    </location>
</feature>
<reference evidence="2 3" key="1">
    <citation type="submission" date="2021-12" db="EMBL/GenBank/DDBJ databases">
        <title>Genome sequencing of bacteria with rrn-lacking chromosome and rrn-plasmid.</title>
        <authorList>
            <person name="Anda M."/>
            <person name="Iwasaki W."/>
        </authorList>
    </citation>
    <scope>NUCLEOTIDE SEQUENCE [LARGE SCALE GENOMIC DNA]</scope>
    <source>
        <strain evidence="2 3">DSM 100852</strain>
    </source>
</reference>
<keyword evidence="1" id="KW-1133">Transmembrane helix</keyword>
<feature type="transmembrane region" description="Helical" evidence="1">
    <location>
        <begin position="58"/>
        <end position="78"/>
    </location>
</feature>
<keyword evidence="1" id="KW-0812">Transmembrane</keyword>
<keyword evidence="1" id="KW-0472">Membrane</keyword>